<proteinExistence type="predicted"/>
<keyword evidence="3" id="KW-1185">Reference proteome</keyword>
<dbReference type="EMBL" id="JBBPBN010000001">
    <property type="protein sequence ID" value="KAK9045536.1"/>
    <property type="molecule type" value="Genomic_DNA"/>
</dbReference>
<evidence type="ECO:0000313" key="2">
    <source>
        <dbReference type="EMBL" id="KAK9045536.1"/>
    </source>
</evidence>
<feature type="region of interest" description="Disordered" evidence="1">
    <location>
        <begin position="98"/>
        <end position="121"/>
    </location>
</feature>
<reference evidence="2 3" key="1">
    <citation type="journal article" date="2024" name="G3 (Bethesda)">
        <title>Genome assembly of Hibiscus sabdariffa L. provides insights into metabolisms of medicinal natural products.</title>
        <authorList>
            <person name="Kim T."/>
        </authorList>
    </citation>
    <scope>NUCLEOTIDE SEQUENCE [LARGE SCALE GENOMIC DNA]</scope>
    <source>
        <strain evidence="2">TK-2024</strain>
        <tissue evidence="2">Old leaves</tissue>
    </source>
</reference>
<dbReference type="Proteomes" id="UP001396334">
    <property type="component" value="Unassembled WGS sequence"/>
</dbReference>
<sequence length="121" mass="12526">MHATPTPPMVTHVVAHTKPLPAEQPLRDSNDEVSLRDGSSAAHGSPGCSTTPCVVRPVSVEGSMAQSFRRELADYPISSYAAPDPYLSAATGSLADLAINNGSSSSRTASSHVPDVRVSSP</sequence>
<comment type="caution">
    <text evidence="2">The sequence shown here is derived from an EMBL/GenBank/DDBJ whole genome shotgun (WGS) entry which is preliminary data.</text>
</comment>
<protein>
    <submittedName>
        <fullName evidence="2">Uncharacterized protein</fullName>
    </submittedName>
</protein>
<gene>
    <name evidence="2" type="ORF">V6N11_051446</name>
</gene>
<name>A0ABR2U739_9ROSI</name>
<organism evidence="2 3">
    <name type="scientific">Hibiscus sabdariffa</name>
    <name type="common">roselle</name>
    <dbReference type="NCBI Taxonomy" id="183260"/>
    <lineage>
        <taxon>Eukaryota</taxon>
        <taxon>Viridiplantae</taxon>
        <taxon>Streptophyta</taxon>
        <taxon>Embryophyta</taxon>
        <taxon>Tracheophyta</taxon>
        <taxon>Spermatophyta</taxon>
        <taxon>Magnoliopsida</taxon>
        <taxon>eudicotyledons</taxon>
        <taxon>Gunneridae</taxon>
        <taxon>Pentapetalae</taxon>
        <taxon>rosids</taxon>
        <taxon>malvids</taxon>
        <taxon>Malvales</taxon>
        <taxon>Malvaceae</taxon>
        <taxon>Malvoideae</taxon>
        <taxon>Hibiscus</taxon>
    </lineage>
</organism>
<evidence type="ECO:0000256" key="1">
    <source>
        <dbReference type="SAM" id="MobiDB-lite"/>
    </source>
</evidence>
<feature type="region of interest" description="Disordered" evidence="1">
    <location>
        <begin position="19"/>
        <end position="51"/>
    </location>
</feature>
<feature type="compositionally biased region" description="Basic and acidic residues" evidence="1">
    <location>
        <begin position="25"/>
        <end position="35"/>
    </location>
</feature>
<evidence type="ECO:0000313" key="3">
    <source>
        <dbReference type="Proteomes" id="UP001396334"/>
    </source>
</evidence>
<accession>A0ABR2U739</accession>